<gene>
    <name evidence="1" type="primary">BNI1</name>
    <name evidence="1" type="ORF">GWM34_00748</name>
</gene>
<sequence>MRRRHKDKHNTDSVSDMSSNDSASILSSASQNSTHSRRLASLQSLHSQSHQYPQGHNNSSHRQASTYSISSLSPYDKGASLSRKSTNISISRPIKTNDSNVFPIKQSFQLERPNSAFEIERMFRELLEKLNFKSLPPQATREMLNYDIDRKWMMIEQDARAEYDRQQRYARAQNIFLPEEYAKVLMSKQVSTNQLSGLWLALRSEPIDWVRRFVYDCQGDTLLLVYLTKLQQEMVSCNITDIEDDIFDKEVNVLQSLKCLMNQRLGAERIKTDVDVFVNAVSGSLLSPRIITRKLATDTLTFMISYNGNNDNGRYHKVLRALDSINEKSRMEFDSPDNYSPRKLTRKPPQPANFKRFELWLNVVEKTIDARGKFRNSDVGASDELKSAYAGTRGSVITTRNQLENHLVEYCIATMLLINVIVGNGTDYRVRIHLRAQFRAAGLDRIIHKFLELGNEELDNMITRHKIDANNDEEELKYSANFNNDDNEVDFNDPVNLVQSLWQSVKNSDAEGYFLSAIQHLFLNQSEKRGNPEEMNRSLRVLDGLIQNISSVRTVSEDTAINVAINKLISNMSTDDMYRKALEDVKIYRRIAEEATAERDDMSRQLSMGADGYINSLLNDVKERDMVISRFRRINEDMKEELEQMKTKYMQEKQELELEMRELLIMLNNSEIGANAVKKDGGKTTILISTSNEELAARLKKQIHRRRAEYKLDNRQLGTNVEPLSRLRALRDQMGDIENMARELEMTDFETYADPEEEENNNDQSPEKSEIDESRSSQESEAEIQSVEEDEEEEEKEVVIPPLPVPSGPKRAVRNDDLVRLDHLRKKLANLQSESNDIMKYNSSSMFNKQKFLAMERLQELENNFKDFNIDFAVSDPEDKYNFNSNAGSVDDSIKNKTKEVLAEAEQIREELRRQLAAAQKIKSPSPKRNTVLERIENKYVKGQVKIDAPDVVSNLPRTQKRAHRSTTLNAMDPKFLQELSLKVGKAEPIQDANNKNQFGGPLLSSPEDVSQKHKTSGDLSDKDKVLSSPISSNDIKSPETGNSTTLSAAPPPPPPPPPPLPPILGGNNSSAAPPPPPPPAFLNGSGSVIPPAPPLPPPSSGRLSRSLPSTVTKSSGSAFDKIPRPKKKLKQLHWEKIDHSQVGNSFWNDPNTHTLVDDLMSKGIFDEIELIFAAKEAKKLATKKKEDLDKVTFLARDISQQFSINLHAFNSFSDEEFVLKVLRCDKDVLANPAVLDFFGKEDIVEITNTLARNFEPYSTDYKTEEITKPEKDPNELQRPDRIYLELMYNLQHYWKSRTRALNVVVNYDKDYVEYVKKLRLIDEAVDSIKNSKHLKGVFEIILAVGNYMNDSAKQAHGFKLSSLQRLSFMKDEKNSMTFLHYVEKVIRTQYPEFLEFINELSCCNEITKFSIENINNDCKEYARAIKNVQSSIDIGNLSDVSKFHPLDRVLKAVLPALPRAKRKAELLLDQANYTMKEFDDLMKYFGEDPTDQFVKNSFISKFTDFMKDFKRVQAENIKREEELRVYEQRKKLLEKPKSSNNGDSNALDQDGESNEGDGGVMDSLLQRLKAAAPTKGESASARKKALMRKQILESQRKRTTGSIGSPTNVSPTRNNESDSGVDNKDDTHGSSPLDEQFHDSITTQEDRIGDDSRSHEGVADSSNGEDPENPDVGARAKNLLQELRGADESSSKLSDAQRYRQERLKKKSVQIDLDEVAKNNNSE</sequence>
<proteinExistence type="predicted"/>
<evidence type="ECO:0000313" key="1">
    <source>
        <dbReference type="EMBL" id="KAG8204939.1"/>
    </source>
</evidence>
<comment type="caution">
    <text evidence="1">The sequence shown here is derived from an EMBL/GenBank/DDBJ whole genome shotgun (WGS) entry which is preliminary data.</text>
</comment>
<keyword evidence="2" id="KW-1185">Reference proteome</keyword>
<evidence type="ECO:0000313" key="2">
    <source>
        <dbReference type="Proteomes" id="UP000742417"/>
    </source>
</evidence>
<dbReference type="EMBL" id="JAENJO010000001">
    <property type="protein sequence ID" value="KAG8204939.1"/>
    <property type="molecule type" value="Genomic_DNA"/>
</dbReference>
<feature type="non-terminal residue" evidence="1">
    <location>
        <position position="1"/>
    </location>
</feature>
<dbReference type="Proteomes" id="UP000742417">
    <property type="component" value="Unassembled WGS sequence"/>
</dbReference>
<protein>
    <submittedName>
        <fullName evidence="1">BNI1</fullName>
    </submittedName>
</protein>
<organism evidence="1 2">
    <name type="scientific">Candida africana</name>
    <dbReference type="NCBI Taxonomy" id="241526"/>
    <lineage>
        <taxon>Eukaryota</taxon>
        <taxon>Fungi</taxon>
        <taxon>Dikarya</taxon>
        <taxon>Ascomycota</taxon>
        <taxon>Saccharomycotina</taxon>
        <taxon>Pichiomycetes</taxon>
        <taxon>Debaryomycetaceae</taxon>
        <taxon>Candida/Lodderomyces clade</taxon>
        <taxon>Candida</taxon>
    </lineage>
</organism>
<accession>A0ACB7FV61</accession>
<reference evidence="1" key="1">
    <citation type="submission" date="2020-12" db="EMBL/GenBank/DDBJ databases">
        <title>Draft Genome of Candida africana.</title>
        <authorList>
            <person name="Ayanbimpe G.M."/>
            <person name="Enweani I.B."/>
            <person name="Aguiyi J.C."/>
            <person name="Nnadi U.P."/>
            <person name="Izam Y."/>
            <person name="Ubani A."/>
            <person name="Ngene A.C."/>
        </authorList>
    </citation>
    <scope>NUCLEOTIDE SEQUENCE</scope>
    <source>
        <strain evidence="1">CEC4854</strain>
    </source>
</reference>
<name>A0ACB7FV61_9ASCO</name>